<dbReference type="EMBL" id="UINC01001270">
    <property type="protein sequence ID" value="SUZ76228.1"/>
    <property type="molecule type" value="Genomic_DNA"/>
</dbReference>
<feature type="non-terminal residue" evidence="1">
    <location>
        <position position="1"/>
    </location>
</feature>
<gene>
    <name evidence="1" type="ORF">METZ01_LOCUS29082</name>
</gene>
<proteinExistence type="predicted"/>
<accession>A0A381QB75</accession>
<sequence length="120" mass="14290">VLCFVICSFCWFSIGIDNYGLAQTEDASPEEKIDSIRLVSQKIQELVKSQPVSTFVLDELKQKVREKHKQEMKQFNYKRNQKLSAIFERFQKIRYQPVIYSGKHYDYTSYNQYFQAAQSR</sequence>
<organism evidence="1">
    <name type="scientific">marine metagenome</name>
    <dbReference type="NCBI Taxonomy" id="408172"/>
    <lineage>
        <taxon>unclassified sequences</taxon>
        <taxon>metagenomes</taxon>
        <taxon>ecological metagenomes</taxon>
    </lineage>
</organism>
<reference evidence="1" key="1">
    <citation type="submission" date="2018-05" db="EMBL/GenBank/DDBJ databases">
        <authorList>
            <person name="Lanie J.A."/>
            <person name="Ng W.-L."/>
            <person name="Kazmierczak K.M."/>
            <person name="Andrzejewski T.M."/>
            <person name="Davidsen T.M."/>
            <person name="Wayne K.J."/>
            <person name="Tettelin H."/>
            <person name="Glass J.I."/>
            <person name="Rusch D."/>
            <person name="Podicherti R."/>
            <person name="Tsui H.-C.T."/>
            <person name="Winkler M.E."/>
        </authorList>
    </citation>
    <scope>NUCLEOTIDE SEQUENCE</scope>
</reference>
<dbReference type="AlphaFoldDB" id="A0A381QB75"/>
<protein>
    <submittedName>
        <fullName evidence="1">Uncharacterized protein</fullName>
    </submittedName>
</protein>
<name>A0A381QB75_9ZZZZ</name>
<evidence type="ECO:0000313" key="1">
    <source>
        <dbReference type="EMBL" id="SUZ76228.1"/>
    </source>
</evidence>